<gene>
    <name evidence="5" type="ORF">FMOSSE_LOCUS6213</name>
</gene>
<evidence type="ECO:0000313" key="5">
    <source>
        <dbReference type="EMBL" id="CAG8545880.1"/>
    </source>
</evidence>
<evidence type="ECO:0000313" key="6">
    <source>
        <dbReference type="Proteomes" id="UP000789375"/>
    </source>
</evidence>
<dbReference type="GO" id="GO:0005634">
    <property type="term" value="C:nucleus"/>
    <property type="evidence" value="ECO:0007669"/>
    <property type="project" value="TreeGrafter"/>
</dbReference>
<proteinExistence type="predicted"/>
<dbReference type="CDD" id="cd11398">
    <property type="entry name" value="bHLHzip_scCBP1"/>
    <property type="match status" value="1"/>
</dbReference>
<dbReference type="GO" id="GO:0003677">
    <property type="term" value="F:DNA binding"/>
    <property type="evidence" value="ECO:0007669"/>
    <property type="project" value="UniProtKB-KW"/>
</dbReference>
<feature type="region of interest" description="Disordered" evidence="3">
    <location>
        <begin position="1"/>
        <end position="154"/>
    </location>
</feature>
<reference evidence="5" key="1">
    <citation type="submission" date="2021-06" db="EMBL/GenBank/DDBJ databases">
        <authorList>
            <person name="Kallberg Y."/>
            <person name="Tangrot J."/>
            <person name="Rosling A."/>
        </authorList>
    </citation>
    <scope>NUCLEOTIDE SEQUENCE</scope>
    <source>
        <strain evidence="5">87-6 pot B 2015</strain>
    </source>
</reference>
<feature type="compositionally biased region" description="Low complexity" evidence="3">
    <location>
        <begin position="33"/>
        <end position="50"/>
    </location>
</feature>
<dbReference type="SUPFAM" id="SSF47459">
    <property type="entry name" value="HLH, helix-loop-helix DNA-binding domain"/>
    <property type="match status" value="1"/>
</dbReference>
<evidence type="ECO:0000256" key="1">
    <source>
        <dbReference type="ARBA" id="ARBA00023125"/>
    </source>
</evidence>
<dbReference type="GO" id="GO:0046983">
    <property type="term" value="F:protein dimerization activity"/>
    <property type="evidence" value="ECO:0007669"/>
    <property type="project" value="InterPro"/>
</dbReference>
<feature type="compositionally biased region" description="Polar residues" evidence="3">
    <location>
        <begin position="51"/>
        <end position="85"/>
    </location>
</feature>
<feature type="domain" description="BHLH" evidence="4">
    <location>
        <begin position="141"/>
        <end position="189"/>
    </location>
</feature>
<sequence length="246" mass="27358">MATEDSTNALLKMGVYKESPSKSTKMTSKDEVQTVPSTIPTTQTQIQTQQKNSPTTSIQPSSSGQQNMLPGLPSTPQQKQDSVTIHSGPLPIQPAPHTPQHGVTPQSQQHTPLRPNLSATTTPQTTPSGKPPVGSDEWHRQRRENHKEVERRRRDTINAGINDLAKIVPGCEKNKGSILNRAVQYIQQLKENEAANIEKWTLEKLLTDQALQELQTQVEMLKSENGRLRAELEELQGPSKKKQRTD</sequence>
<dbReference type="Proteomes" id="UP000789375">
    <property type="component" value="Unassembled WGS sequence"/>
</dbReference>
<protein>
    <submittedName>
        <fullName evidence="5">15825_t:CDS:1</fullName>
    </submittedName>
</protein>
<dbReference type="Pfam" id="PF00010">
    <property type="entry name" value="HLH"/>
    <property type="match status" value="1"/>
</dbReference>
<evidence type="ECO:0000256" key="2">
    <source>
        <dbReference type="ARBA" id="ARBA00023242"/>
    </source>
</evidence>
<dbReference type="SMART" id="SM00353">
    <property type="entry name" value="HLH"/>
    <property type="match status" value="1"/>
</dbReference>
<organism evidence="5 6">
    <name type="scientific">Funneliformis mosseae</name>
    <name type="common">Endomycorrhizal fungus</name>
    <name type="synonym">Glomus mosseae</name>
    <dbReference type="NCBI Taxonomy" id="27381"/>
    <lineage>
        <taxon>Eukaryota</taxon>
        <taxon>Fungi</taxon>
        <taxon>Fungi incertae sedis</taxon>
        <taxon>Mucoromycota</taxon>
        <taxon>Glomeromycotina</taxon>
        <taxon>Glomeromycetes</taxon>
        <taxon>Glomerales</taxon>
        <taxon>Glomeraceae</taxon>
        <taxon>Funneliformis</taxon>
    </lineage>
</organism>
<dbReference type="PANTHER" id="PTHR47787:SF1">
    <property type="entry name" value="CENTROMERE-BINDING PROTEIN 1"/>
    <property type="match status" value="1"/>
</dbReference>
<evidence type="ECO:0000256" key="3">
    <source>
        <dbReference type="SAM" id="MobiDB-lite"/>
    </source>
</evidence>
<name>A0A9N9FM17_FUNMO</name>
<feature type="compositionally biased region" description="Polar residues" evidence="3">
    <location>
        <begin position="101"/>
        <end position="128"/>
    </location>
</feature>
<comment type="caution">
    <text evidence="5">The sequence shown here is derived from an EMBL/GenBank/DDBJ whole genome shotgun (WGS) entry which is preliminary data.</text>
</comment>
<keyword evidence="2" id="KW-0539">Nucleus</keyword>
<dbReference type="InterPro" id="IPR036638">
    <property type="entry name" value="HLH_DNA-bd_sf"/>
</dbReference>
<dbReference type="InterPro" id="IPR011598">
    <property type="entry name" value="bHLH_dom"/>
</dbReference>
<dbReference type="PANTHER" id="PTHR47787">
    <property type="entry name" value="CENTROMERE-BINDING PROTEIN 1"/>
    <property type="match status" value="1"/>
</dbReference>
<dbReference type="GO" id="GO:0003700">
    <property type="term" value="F:DNA-binding transcription factor activity"/>
    <property type="evidence" value="ECO:0007669"/>
    <property type="project" value="InterPro"/>
</dbReference>
<accession>A0A9N9FM17</accession>
<keyword evidence="6" id="KW-1185">Reference proteome</keyword>
<feature type="compositionally biased region" description="Basic and acidic residues" evidence="3">
    <location>
        <begin position="145"/>
        <end position="154"/>
    </location>
</feature>
<dbReference type="PROSITE" id="PS50888">
    <property type="entry name" value="BHLH"/>
    <property type="match status" value="1"/>
</dbReference>
<evidence type="ECO:0000259" key="4">
    <source>
        <dbReference type="PROSITE" id="PS50888"/>
    </source>
</evidence>
<dbReference type="InterPro" id="IPR047206">
    <property type="entry name" value="bHLHzip_scCBP1-like"/>
</dbReference>
<dbReference type="EMBL" id="CAJVPP010001282">
    <property type="protein sequence ID" value="CAG8545880.1"/>
    <property type="molecule type" value="Genomic_DNA"/>
</dbReference>
<dbReference type="Gene3D" id="4.10.280.10">
    <property type="entry name" value="Helix-loop-helix DNA-binding domain"/>
    <property type="match status" value="1"/>
</dbReference>
<keyword evidence="1" id="KW-0238">DNA-binding</keyword>
<dbReference type="AlphaFoldDB" id="A0A9N9FM17"/>